<evidence type="ECO:0000313" key="6">
    <source>
        <dbReference type="EMBL" id="GGD78682.1"/>
    </source>
</evidence>
<evidence type="ECO:0000256" key="4">
    <source>
        <dbReference type="SAM" id="Phobius"/>
    </source>
</evidence>
<dbReference type="Proteomes" id="UP000612456">
    <property type="component" value="Unassembled WGS sequence"/>
</dbReference>
<reference evidence="6" key="2">
    <citation type="submission" date="2020-09" db="EMBL/GenBank/DDBJ databases">
        <authorList>
            <person name="Sun Q."/>
            <person name="Zhou Y."/>
        </authorList>
    </citation>
    <scope>NUCLEOTIDE SEQUENCE</scope>
    <source>
        <strain evidence="6">CGMCC 1.15178</strain>
    </source>
</reference>
<dbReference type="Pfam" id="PF12833">
    <property type="entry name" value="HTH_18"/>
    <property type="match status" value="1"/>
</dbReference>
<comment type="caution">
    <text evidence="6">The sequence shown here is derived from an EMBL/GenBank/DDBJ whole genome shotgun (WGS) entry which is preliminary data.</text>
</comment>
<evidence type="ECO:0000256" key="2">
    <source>
        <dbReference type="ARBA" id="ARBA00023125"/>
    </source>
</evidence>
<dbReference type="AlphaFoldDB" id="A0A916Z6A7"/>
<sequence length="683" mass="77875">MRPFIYFMKQNKTLVRMILILTTACAILLSSLSAFLFKQYSEKSVRDAYGISAEQLEQTYRMIEAQLMNVYNYYARFYSSSSHVFNALYADQFNSEEMYEINKTLKDSMQVSPLVSSVYIINRNADAAFSSGSTVKAIGDFYDTDIVSDLKAGYAVNHPVFIPRDVRYRIYDKWEEHRFISVIFSESSSANTADSALVINISQDKIREIMAMKPENAQTHKMIVDHAGVVVVQTESPMQMKLEETFFHTIQAQGSGSGYFTEKIQGKNYFITHLKSSSILGWYFINIMEYDQLVSGISSLRDAVFTITGLFILLSAIVSLFFIRSLYKPVHRLIHKVKSGGRMGVRSSSSGEFEFLRDAFDHLTADISDLNHSKEDAVLFLIGSTDGKPLPGLHGTFSGIQEEIGKNLKLSVTVAFGPVFSQLSEIRKSYFGALNAANCRIRLGKGAIIDQDAVLDNGKEPYIYPHEAEKRLLNSLKLEEEDKFNQSLHLFVQMASQFSYDEMILSFTQLTLAVMKTATSQMQVDPERLDIQRSHISKQLAERETFEEIQIWYRELYATIVQAVNERKDSKQSDMVKQLVDYISVHYDDANLSVESLADQVQLSPNHLRLIVKKQLGKSLSEYITDIRFMHAMRMLRETDERIKDIAEKVGFVNTGYFYTSFKKYVGVSAAQYREDHKTEQSS</sequence>
<dbReference type="PANTHER" id="PTHR43280:SF2">
    <property type="entry name" value="HTH-TYPE TRANSCRIPTIONAL REGULATOR EXSA"/>
    <property type="match status" value="1"/>
</dbReference>
<dbReference type="SUPFAM" id="SSF46689">
    <property type="entry name" value="Homeodomain-like"/>
    <property type="match status" value="1"/>
</dbReference>
<dbReference type="Gene3D" id="1.10.10.60">
    <property type="entry name" value="Homeodomain-like"/>
    <property type="match status" value="2"/>
</dbReference>
<dbReference type="EMBL" id="BMHP01000003">
    <property type="protein sequence ID" value="GGD78682.1"/>
    <property type="molecule type" value="Genomic_DNA"/>
</dbReference>
<keyword evidence="4" id="KW-0812">Transmembrane</keyword>
<protein>
    <recommendedName>
        <fullName evidence="5">HTH araC/xylS-type domain-containing protein</fullName>
    </recommendedName>
</protein>
<accession>A0A916Z6A7</accession>
<reference evidence="6" key="1">
    <citation type="journal article" date="2014" name="Int. J. Syst. Evol. Microbiol.">
        <title>Complete genome sequence of Corynebacterium casei LMG S-19264T (=DSM 44701T), isolated from a smear-ripened cheese.</title>
        <authorList>
            <consortium name="US DOE Joint Genome Institute (JGI-PGF)"/>
            <person name="Walter F."/>
            <person name="Albersmeier A."/>
            <person name="Kalinowski J."/>
            <person name="Ruckert C."/>
        </authorList>
    </citation>
    <scope>NUCLEOTIDE SEQUENCE</scope>
    <source>
        <strain evidence="6">CGMCC 1.15178</strain>
    </source>
</reference>
<dbReference type="GO" id="GO:0043565">
    <property type="term" value="F:sequence-specific DNA binding"/>
    <property type="evidence" value="ECO:0007669"/>
    <property type="project" value="InterPro"/>
</dbReference>
<feature type="transmembrane region" description="Helical" evidence="4">
    <location>
        <begin position="303"/>
        <end position="323"/>
    </location>
</feature>
<dbReference type="InterPro" id="IPR018060">
    <property type="entry name" value="HTH_AraC"/>
</dbReference>
<keyword evidence="4" id="KW-1133">Transmembrane helix</keyword>
<keyword evidence="3" id="KW-0804">Transcription</keyword>
<feature type="domain" description="HTH araC/xylS-type" evidence="5">
    <location>
        <begin position="577"/>
        <end position="676"/>
    </location>
</feature>
<evidence type="ECO:0000256" key="1">
    <source>
        <dbReference type="ARBA" id="ARBA00023015"/>
    </source>
</evidence>
<keyword evidence="1" id="KW-0805">Transcription regulation</keyword>
<evidence type="ECO:0000259" key="5">
    <source>
        <dbReference type="PROSITE" id="PS01124"/>
    </source>
</evidence>
<keyword evidence="4" id="KW-0472">Membrane</keyword>
<evidence type="ECO:0000256" key="3">
    <source>
        <dbReference type="ARBA" id="ARBA00023163"/>
    </source>
</evidence>
<gene>
    <name evidence="6" type="ORF">GCM10010911_40940</name>
</gene>
<keyword evidence="7" id="KW-1185">Reference proteome</keyword>
<dbReference type="PANTHER" id="PTHR43280">
    <property type="entry name" value="ARAC-FAMILY TRANSCRIPTIONAL REGULATOR"/>
    <property type="match status" value="1"/>
</dbReference>
<proteinExistence type="predicted"/>
<organism evidence="6 7">
    <name type="scientific">Paenibacillus nasutitermitis</name>
    <dbReference type="NCBI Taxonomy" id="1652958"/>
    <lineage>
        <taxon>Bacteria</taxon>
        <taxon>Bacillati</taxon>
        <taxon>Bacillota</taxon>
        <taxon>Bacilli</taxon>
        <taxon>Bacillales</taxon>
        <taxon>Paenibacillaceae</taxon>
        <taxon>Paenibacillus</taxon>
    </lineage>
</organism>
<dbReference type="InterPro" id="IPR009057">
    <property type="entry name" value="Homeodomain-like_sf"/>
</dbReference>
<evidence type="ECO:0000313" key="7">
    <source>
        <dbReference type="Proteomes" id="UP000612456"/>
    </source>
</evidence>
<dbReference type="RefSeq" id="WP_229750423.1">
    <property type="nucleotide sequence ID" value="NZ_BMHP01000003.1"/>
</dbReference>
<name>A0A916Z6A7_9BACL</name>
<dbReference type="SMART" id="SM00342">
    <property type="entry name" value="HTH_ARAC"/>
    <property type="match status" value="1"/>
</dbReference>
<dbReference type="PROSITE" id="PS01124">
    <property type="entry name" value="HTH_ARAC_FAMILY_2"/>
    <property type="match status" value="1"/>
</dbReference>
<dbReference type="GO" id="GO:0003700">
    <property type="term" value="F:DNA-binding transcription factor activity"/>
    <property type="evidence" value="ECO:0007669"/>
    <property type="project" value="InterPro"/>
</dbReference>
<keyword evidence="2" id="KW-0238">DNA-binding</keyword>